<dbReference type="FunFam" id="3.30.230.130:FF:000003">
    <property type="entry name" value="Cullin 2"/>
    <property type="match status" value="1"/>
</dbReference>
<dbReference type="InterPro" id="IPR059120">
    <property type="entry name" value="Cullin-like_AB"/>
</dbReference>
<keyword evidence="7" id="KW-1185">Reference proteome</keyword>
<dbReference type="Gene3D" id="4.10.1030.10">
    <property type="entry name" value="Ring Box Chain A, domain 5"/>
    <property type="match status" value="1"/>
</dbReference>
<dbReference type="InterPro" id="IPR036317">
    <property type="entry name" value="Cullin_homology_sf"/>
</dbReference>
<dbReference type="InterPro" id="IPR016158">
    <property type="entry name" value="Cullin_homology"/>
</dbReference>
<dbReference type="SUPFAM" id="SSF74788">
    <property type="entry name" value="Cullin repeat-like"/>
    <property type="match status" value="1"/>
</dbReference>
<dbReference type="InterPro" id="IPR019559">
    <property type="entry name" value="Cullin_neddylation_domain"/>
</dbReference>
<dbReference type="Gene3D" id="1.10.10.10">
    <property type="entry name" value="Winged helix-like DNA-binding domain superfamily/Winged helix DNA-binding domain"/>
    <property type="match status" value="2"/>
</dbReference>
<dbReference type="Proteomes" id="UP001160148">
    <property type="component" value="Unassembled WGS sequence"/>
</dbReference>
<gene>
    <name evidence="6" type="ORF">MEUPH1_LOCUS10799</name>
</gene>
<dbReference type="InterPro" id="IPR036390">
    <property type="entry name" value="WH_DNA-bd_sf"/>
</dbReference>
<dbReference type="GO" id="GO:0006511">
    <property type="term" value="P:ubiquitin-dependent protein catabolic process"/>
    <property type="evidence" value="ECO:0007669"/>
    <property type="project" value="InterPro"/>
</dbReference>
<evidence type="ECO:0000313" key="7">
    <source>
        <dbReference type="Proteomes" id="UP001160148"/>
    </source>
</evidence>
<dbReference type="PANTHER" id="PTHR11932">
    <property type="entry name" value="CULLIN"/>
    <property type="match status" value="1"/>
</dbReference>
<dbReference type="AlphaFoldDB" id="A0AAV0WGS1"/>
<comment type="pathway">
    <text evidence="1">Protein modification; protein ubiquitination.</text>
</comment>
<dbReference type="Gene3D" id="1.20.1310.10">
    <property type="entry name" value="Cullin Repeats"/>
    <property type="match status" value="4"/>
</dbReference>
<dbReference type="InterPro" id="IPR001373">
    <property type="entry name" value="Cullin_N"/>
</dbReference>
<reference evidence="6 7" key="1">
    <citation type="submission" date="2023-01" db="EMBL/GenBank/DDBJ databases">
        <authorList>
            <person name="Whitehead M."/>
        </authorList>
    </citation>
    <scope>NUCLEOTIDE SEQUENCE [LARGE SCALE GENOMIC DNA]</scope>
</reference>
<dbReference type="Pfam" id="PF10557">
    <property type="entry name" value="Cullin_Nedd8"/>
    <property type="match status" value="1"/>
</dbReference>
<dbReference type="EMBL" id="CARXXK010000002">
    <property type="protein sequence ID" value="CAI6354868.1"/>
    <property type="molecule type" value="Genomic_DNA"/>
</dbReference>
<organism evidence="6 7">
    <name type="scientific">Macrosiphum euphorbiae</name>
    <name type="common">potato aphid</name>
    <dbReference type="NCBI Taxonomy" id="13131"/>
    <lineage>
        <taxon>Eukaryota</taxon>
        <taxon>Metazoa</taxon>
        <taxon>Ecdysozoa</taxon>
        <taxon>Arthropoda</taxon>
        <taxon>Hexapoda</taxon>
        <taxon>Insecta</taxon>
        <taxon>Pterygota</taxon>
        <taxon>Neoptera</taxon>
        <taxon>Paraneoptera</taxon>
        <taxon>Hemiptera</taxon>
        <taxon>Sternorrhyncha</taxon>
        <taxon>Aphidomorpha</taxon>
        <taxon>Aphidoidea</taxon>
        <taxon>Aphididae</taxon>
        <taxon>Macrosiphini</taxon>
        <taxon>Macrosiphum</taxon>
    </lineage>
</organism>
<evidence type="ECO:0000256" key="2">
    <source>
        <dbReference type="ARBA" id="ARBA00006019"/>
    </source>
</evidence>
<proteinExistence type="inferred from homology"/>
<dbReference type="SMART" id="SM00182">
    <property type="entry name" value="CULLIN"/>
    <property type="match status" value="1"/>
</dbReference>
<comment type="similarity">
    <text evidence="2 3 4">Belongs to the cullin family.</text>
</comment>
<feature type="domain" description="Cullin family profile" evidence="5">
    <location>
        <begin position="385"/>
        <end position="615"/>
    </location>
</feature>
<dbReference type="GO" id="GO:0031461">
    <property type="term" value="C:cullin-RING ubiquitin ligase complex"/>
    <property type="evidence" value="ECO:0007669"/>
    <property type="project" value="UniProtKB-ARBA"/>
</dbReference>
<dbReference type="FunFam" id="1.20.1310.10:FF:000012">
    <property type="entry name" value="Cullin 2"/>
    <property type="match status" value="1"/>
</dbReference>
<dbReference type="PROSITE" id="PS50069">
    <property type="entry name" value="CULLIN_2"/>
    <property type="match status" value="1"/>
</dbReference>
<dbReference type="Pfam" id="PF26557">
    <property type="entry name" value="Cullin_AB"/>
    <property type="match status" value="1"/>
</dbReference>
<dbReference type="InterPro" id="IPR016159">
    <property type="entry name" value="Cullin_repeat-like_dom_sf"/>
</dbReference>
<comment type="caution">
    <text evidence="6">The sequence shown here is derived from an EMBL/GenBank/DDBJ whole genome shotgun (WGS) entry which is preliminary data.</text>
</comment>
<dbReference type="SUPFAM" id="SSF75632">
    <property type="entry name" value="Cullin homology domain"/>
    <property type="match status" value="1"/>
</dbReference>
<evidence type="ECO:0000259" key="5">
    <source>
        <dbReference type="PROSITE" id="PS50069"/>
    </source>
</evidence>
<protein>
    <recommendedName>
        <fullName evidence="5">Cullin family profile domain-containing protein</fullName>
    </recommendedName>
</protein>
<evidence type="ECO:0000256" key="1">
    <source>
        <dbReference type="ARBA" id="ARBA00004906"/>
    </source>
</evidence>
<dbReference type="InterPro" id="IPR045093">
    <property type="entry name" value="Cullin"/>
</dbReference>
<evidence type="ECO:0000313" key="6">
    <source>
        <dbReference type="EMBL" id="CAI6354868.1"/>
    </source>
</evidence>
<name>A0AAV0WGS1_9HEMI</name>
<dbReference type="GO" id="GO:0031625">
    <property type="term" value="F:ubiquitin protein ligase binding"/>
    <property type="evidence" value="ECO:0007669"/>
    <property type="project" value="InterPro"/>
</dbReference>
<accession>A0AAV0WGS1</accession>
<dbReference type="Pfam" id="PF00888">
    <property type="entry name" value="Cullin"/>
    <property type="match status" value="1"/>
</dbReference>
<dbReference type="InterPro" id="IPR036388">
    <property type="entry name" value="WH-like_DNA-bd_sf"/>
</dbReference>
<evidence type="ECO:0000256" key="4">
    <source>
        <dbReference type="RuleBase" id="RU003829"/>
    </source>
</evidence>
<dbReference type="SMART" id="SM00884">
    <property type="entry name" value="Cullin_Nedd8"/>
    <property type="match status" value="1"/>
</dbReference>
<dbReference type="SUPFAM" id="SSF46785">
    <property type="entry name" value="Winged helix' DNA-binding domain"/>
    <property type="match status" value="1"/>
</dbReference>
<sequence length="733" mass="86036">MLLRPGTVNFKEKWKCLEETVQSILKLDTIPRDVWHARFNDIYYMCGAFPEPHDDKLYESTKLLLETHVSQLLTLIQTEGTQNQLQNYCTYWQKYIKGITLLDSLYQYFNNTNRAYAETRSLHRRESDEPTMMMIRELGLDVWNRIIIVPLKDSMPKLLLDEFDKPRYKLSITTPLDTVAIILKSFIEVLEFNKKYPLELYQSYFEQPFLERSSEYFERESKKLSEELTVSEYIARVLVIMKEEEIRANKYLHESTYNKLQSKFCQIVVVDNLSFLHGESEAMIREERLNDIRNIYLLLCNVKDGFGSLGDVFKELILKQGNKVLESLNKNQIYVHFVEDILELHKKYKSIVADVFNNDFYFSEALDTAFTIIVNYKLEENQPSKAPEYLSKYCDKLLKKSCKGLSEAEIEHKLLQSITIFKYIDDKDIFQNIYQMHLAKRLILRQSQSIVGEEGLINNLKQVCGYEFSNKLHCMFTDISVSEELNIQFQKEFLKTTKNELNLSFSANILQTGAWPIIVSTKSFVIPEQLLNYSKNFEAFYKEKFVGRKLTWLHHQSQGELKLNYLPKMYIVTLHMFQMSILLLFEKFDTLKYSEINEILQLSDDHFQKQINSLVDCKLLLLDGDNLKLNMDFSNKRTKLCITSAVLKDIPQEIEQSINSVEIDREGFLQATIIRIMKMRKTLGHNKLVIEIISQTKSFLPSTGFINRSIKILIDKGYLECSPNLPVEYNYVA</sequence>
<evidence type="ECO:0000256" key="3">
    <source>
        <dbReference type="PROSITE-ProRule" id="PRU00330"/>
    </source>
</evidence>